<evidence type="ECO:0000259" key="2">
    <source>
        <dbReference type="Pfam" id="PF01636"/>
    </source>
</evidence>
<dbReference type="SUPFAM" id="SSF56112">
    <property type="entry name" value="Protein kinase-like (PK-like)"/>
    <property type="match status" value="1"/>
</dbReference>
<dbReference type="PANTHER" id="PTHR21064">
    <property type="entry name" value="AMINOGLYCOSIDE PHOSPHOTRANSFERASE DOMAIN-CONTAINING PROTEIN-RELATED"/>
    <property type="match status" value="1"/>
</dbReference>
<sequence>MFEQMSYDAQLAYLQGVAEKALQKWALPEPTGLKLLSLSENATYRVDLPDRNPLILRVHRTDYHSRDGIQTELDWMKALQEDAGIQTPQSIDGRDGSAIQEVVSEALDEVRYVTLFHFIDGEEPDESDLIEPFKKLGEVTGKMHNHARGWTLPSYFDRLVWDYDGCIGDTPNWGDWRKGPGLKPEDVGTLEAVSDLIKQRLAAFGQSPQRFGLIHSDIRLANLLICGDDTRVIDFDDCGLGWFLYDLASAVSFIETNPGLDKVIDAWVEGYRRSASFSEEEEREIPTFIMMRRLTLFAWLGSHPTADLAQELGDSFAQGTVELGNAYLAQFQS</sequence>
<dbReference type="Proteomes" id="UP000285478">
    <property type="component" value="Chromosome"/>
</dbReference>
<evidence type="ECO:0000256" key="1">
    <source>
        <dbReference type="ARBA" id="ARBA00038240"/>
    </source>
</evidence>
<dbReference type="AlphaFoldDB" id="A0A410H4V1"/>
<evidence type="ECO:0000313" key="3">
    <source>
        <dbReference type="EMBL" id="QAB15931.1"/>
    </source>
</evidence>
<evidence type="ECO:0000313" key="4">
    <source>
        <dbReference type="Proteomes" id="UP000285478"/>
    </source>
</evidence>
<dbReference type="GO" id="GO:0004413">
    <property type="term" value="F:homoserine kinase activity"/>
    <property type="evidence" value="ECO:0007669"/>
    <property type="project" value="TreeGrafter"/>
</dbReference>
<dbReference type="Pfam" id="PF01636">
    <property type="entry name" value="APH"/>
    <property type="match status" value="1"/>
</dbReference>
<dbReference type="KEGG" id="htr:EPV75_09755"/>
<dbReference type="GO" id="GO:0009088">
    <property type="term" value="P:threonine biosynthetic process"/>
    <property type="evidence" value="ECO:0007669"/>
    <property type="project" value="TreeGrafter"/>
</dbReference>
<accession>A0A410H4V1</accession>
<gene>
    <name evidence="3" type="ORF">EPV75_09755</name>
</gene>
<proteinExistence type="inferred from homology"/>
<dbReference type="Gene3D" id="3.30.200.20">
    <property type="entry name" value="Phosphorylase Kinase, domain 1"/>
    <property type="match status" value="1"/>
</dbReference>
<dbReference type="InterPro" id="IPR050249">
    <property type="entry name" value="Pseudomonas-type_ThrB"/>
</dbReference>
<organism evidence="3 4">
    <name type="scientific">Hydrogenovibrio thermophilus</name>
    <dbReference type="NCBI Taxonomy" id="265883"/>
    <lineage>
        <taxon>Bacteria</taxon>
        <taxon>Pseudomonadati</taxon>
        <taxon>Pseudomonadota</taxon>
        <taxon>Gammaproteobacteria</taxon>
        <taxon>Thiotrichales</taxon>
        <taxon>Piscirickettsiaceae</taxon>
        <taxon>Hydrogenovibrio</taxon>
    </lineage>
</organism>
<comment type="similarity">
    <text evidence="1">Belongs to the pseudomonas-type ThrB family.</text>
</comment>
<name>A0A410H4V1_9GAMM</name>
<keyword evidence="4" id="KW-1185">Reference proteome</keyword>
<dbReference type="EMBL" id="CP035033">
    <property type="protein sequence ID" value="QAB15931.1"/>
    <property type="molecule type" value="Genomic_DNA"/>
</dbReference>
<protein>
    <submittedName>
        <fullName evidence="3">Aminoglycoside phosphotransferase</fullName>
    </submittedName>
</protein>
<feature type="domain" description="Aminoglycoside phosphotransferase" evidence="2">
    <location>
        <begin position="39"/>
        <end position="272"/>
    </location>
</feature>
<dbReference type="InterPro" id="IPR011009">
    <property type="entry name" value="Kinase-like_dom_sf"/>
</dbReference>
<dbReference type="InterPro" id="IPR002575">
    <property type="entry name" value="Aminoglycoside_PTrfase"/>
</dbReference>
<dbReference type="RefSeq" id="WP_128385261.1">
    <property type="nucleotide sequence ID" value="NZ_CP035033.1"/>
</dbReference>
<keyword evidence="3" id="KW-0808">Transferase</keyword>
<reference evidence="3 4" key="1">
    <citation type="journal article" date="2018" name="Environ. Microbiol.">
        <title>Genomes of ubiquitous marine and hypersaline Hydrogenovibrio, Thiomicrorhabdus and Thiomicrospira spp. encode a diversity of mechanisms to sustain chemolithoautotrophy in heterogeneous environments.</title>
        <authorList>
            <person name="Scott K.M."/>
            <person name="Williams J."/>
            <person name="Porter C.M.B."/>
            <person name="Russel S."/>
            <person name="Harmer T.L."/>
            <person name="Paul J.H."/>
            <person name="Antonen K.M."/>
            <person name="Bridges M.K."/>
            <person name="Camper G.J."/>
            <person name="Campla C.K."/>
            <person name="Casella L.G."/>
            <person name="Chase E."/>
            <person name="Conrad J.W."/>
            <person name="Cruz M.C."/>
            <person name="Dunlap D.S."/>
            <person name="Duran L."/>
            <person name="Fahsbender E.M."/>
            <person name="Goldsmith D.B."/>
            <person name="Keeley R.F."/>
            <person name="Kondoff M.R."/>
            <person name="Kussy B.I."/>
            <person name="Lane M.K."/>
            <person name="Lawler S."/>
            <person name="Leigh B.A."/>
            <person name="Lewis C."/>
            <person name="Lostal L.M."/>
            <person name="Marking D."/>
            <person name="Mancera P.A."/>
            <person name="McClenthan E.C."/>
            <person name="McIntyre E.A."/>
            <person name="Mine J.A."/>
            <person name="Modi S."/>
            <person name="Moore B.D."/>
            <person name="Morgan W.A."/>
            <person name="Nelson K.M."/>
            <person name="Nguyen K.N."/>
            <person name="Ogburn N."/>
            <person name="Parrino D.G."/>
            <person name="Pedapudi A.D."/>
            <person name="Pelham R.P."/>
            <person name="Preece A.M."/>
            <person name="Rampersad E.A."/>
            <person name="Richardson J.C."/>
            <person name="Rodgers C.M."/>
            <person name="Schaffer B.L."/>
            <person name="Sheridan N.E."/>
            <person name="Solone M.R."/>
            <person name="Staley Z.R."/>
            <person name="Tabuchi M."/>
            <person name="Waide R.J."/>
            <person name="Wanjugi P.W."/>
            <person name="Young S."/>
            <person name="Clum A."/>
            <person name="Daum C."/>
            <person name="Huntemann M."/>
            <person name="Ivanova N."/>
            <person name="Kyrpides N."/>
            <person name="Mikhailova N."/>
            <person name="Palaniappan K."/>
            <person name="Pillay M."/>
            <person name="Reddy T.B.K."/>
            <person name="Shapiro N."/>
            <person name="Stamatis D."/>
            <person name="Varghese N."/>
            <person name="Woyke T."/>
            <person name="Boden R."/>
            <person name="Freyermuth S.K."/>
            <person name="Kerfeld C.A."/>
        </authorList>
    </citation>
    <scope>NUCLEOTIDE SEQUENCE [LARGE SCALE GENOMIC DNA]</scope>
    <source>
        <strain evidence="3 4">JR-2</strain>
    </source>
</reference>
<dbReference type="Gene3D" id="3.90.1200.10">
    <property type="match status" value="1"/>
</dbReference>
<dbReference type="PANTHER" id="PTHR21064:SF6">
    <property type="entry name" value="AMINOGLYCOSIDE PHOSPHOTRANSFERASE DOMAIN-CONTAINING PROTEIN"/>
    <property type="match status" value="1"/>
</dbReference>